<gene>
    <name evidence="6" type="ORF">UFOPK1684_01001</name>
</gene>
<dbReference type="InterPro" id="IPR044609">
    <property type="entry name" value="FKBP2/11"/>
</dbReference>
<evidence type="ECO:0000256" key="3">
    <source>
        <dbReference type="ARBA" id="ARBA00023110"/>
    </source>
</evidence>
<name>A0A6J6ELB5_9ZZZZ</name>
<dbReference type="EMBL" id="CAEZTM010000046">
    <property type="protein sequence ID" value="CAB4575243.1"/>
    <property type="molecule type" value="Genomic_DNA"/>
</dbReference>
<dbReference type="EC" id="5.2.1.8" evidence="2"/>
<dbReference type="GO" id="GO:0003755">
    <property type="term" value="F:peptidyl-prolyl cis-trans isomerase activity"/>
    <property type="evidence" value="ECO:0007669"/>
    <property type="project" value="UniProtKB-KW"/>
</dbReference>
<evidence type="ECO:0000256" key="2">
    <source>
        <dbReference type="ARBA" id="ARBA00013194"/>
    </source>
</evidence>
<proteinExistence type="predicted"/>
<dbReference type="PANTHER" id="PTHR45779:SF7">
    <property type="entry name" value="PEPTIDYLPROLYL ISOMERASE"/>
    <property type="match status" value="1"/>
</dbReference>
<keyword evidence="4" id="KW-0413">Isomerase</keyword>
<reference evidence="6" key="1">
    <citation type="submission" date="2020-05" db="EMBL/GenBank/DDBJ databases">
        <authorList>
            <person name="Chiriac C."/>
            <person name="Salcher M."/>
            <person name="Ghai R."/>
            <person name="Kavagutti S V."/>
        </authorList>
    </citation>
    <scope>NUCLEOTIDE SEQUENCE</scope>
</reference>
<accession>A0A6J6ELB5</accession>
<evidence type="ECO:0000313" key="6">
    <source>
        <dbReference type="EMBL" id="CAB4575243.1"/>
    </source>
</evidence>
<evidence type="ECO:0000259" key="5">
    <source>
        <dbReference type="PROSITE" id="PS50059"/>
    </source>
</evidence>
<keyword evidence="3" id="KW-0697">Rotamase</keyword>
<feature type="domain" description="PPIase FKBP-type" evidence="5">
    <location>
        <begin position="239"/>
        <end position="328"/>
    </location>
</feature>
<protein>
    <recommendedName>
        <fullName evidence="2">peptidylprolyl isomerase</fullName>
        <ecNumber evidence="2">5.2.1.8</ecNumber>
    </recommendedName>
</protein>
<organism evidence="6">
    <name type="scientific">freshwater metagenome</name>
    <dbReference type="NCBI Taxonomy" id="449393"/>
    <lineage>
        <taxon>unclassified sequences</taxon>
        <taxon>metagenomes</taxon>
        <taxon>ecological metagenomes</taxon>
    </lineage>
</organism>
<sequence length="328" mass="33351">MNKLAGLAVCASVLLVVSGCASDGTEEIAVSELAEGCTPSGEVVESITVAGDFGQRPEVTFTAPLEVIGTQRAVVIEGDGELVENGDDVVVDYALFNSTTGAEIEDSGYDEFSPTVLRVDTAAPVFLGVSLTTACSSVGSRVVGVIPAAEAFGAEGAPEFGLEPGHGLVFIVDVISIKPPAEPPLDRIEGEASEPGEGFPSIEYAESGEPTVVIPEGEVPAEFALSTVITGTGAEVGAGDIVVVHYHGVNWNTGEVFDSSWSRNEPATFPTGGVIPGFRDGLIGQTVGSRVVIVIPADLGYGPSGGTGDGAIGAEDTIVFVVDILGVQ</sequence>
<dbReference type="InterPro" id="IPR001179">
    <property type="entry name" value="PPIase_FKBP_dom"/>
</dbReference>
<comment type="catalytic activity">
    <reaction evidence="1">
        <text>[protein]-peptidylproline (omega=180) = [protein]-peptidylproline (omega=0)</text>
        <dbReference type="Rhea" id="RHEA:16237"/>
        <dbReference type="Rhea" id="RHEA-COMP:10747"/>
        <dbReference type="Rhea" id="RHEA-COMP:10748"/>
        <dbReference type="ChEBI" id="CHEBI:83833"/>
        <dbReference type="ChEBI" id="CHEBI:83834"/>
        <dbReference type="EC" id="5.2.1.8"/>
    </reaction>
</comment>
<dbReference type="PROSITE" id="PS50059">
    <property type="entry name" value="FKBP_PPIASE"/>
    <property type="match status" value="2"/>
</dbReference>
<dbReference type="PANTHER" id="PTHR45779">
    <property type="entry name" value="PEPTIDYLPROLYL ISOMERASE"/>
    <property type="match status" value="1"/>
</dbReference>
<dbReference type="InterPro" id="IPR046357">
    <property type="entry name" value="PPIase_dom_sf"/>
</dbReference>
<evidence type="ECO:0000256" key="1">
    <source>
        <dbReference type="ARBA" id="ARBA00000971"/>
    </source>
</evidence>
<dbReference type="Gene3D" id="3.10.50.40">
    <property type="match status" value="2"/>
</dbReference>
<dbReference type="AlphaFoldDB" id="A0A6J6ELB5"/>
<evidence type="ECO:0000256" key="4">
    <source>
        <dbReference type="ARBA" id="ARBA00023235"/>
    </source>
</evidence>
<dbReference type="SUPFAM" id="SSF54534">
    <property type="entry name" value="FKBP-like"/>
    <property type="match status" value="2"/>
</dbReference>
<dbReference type="PROSITE" id="PS51257">
    <property type="entry name" value="PROKAR_LIPOPROTEIN"/>
    <property type="match status" value="1"/>
</dbReference>
<feature type="domain" description="PPIase FKBP-type" evidence="5">
    <location>
        <begin position="86"/>
        <end position="178"/>
    </location>
</feature>
<dbReference type="Pfam" id="PF00254">
    <property type="entry name" value="FKBP_C"/>
    <property type="match status" value="2"/>
</dbReference>